<keyword evidence="2" id="KW-1185">Reference proteome</keyword>
<reference evidence="2" key="1">
    <citation type="journal article" date="2017" name="Nat. Ecol. Evol.">
        <title>Genome expansion and lineage-specific genetic innovations in the forest pathogenic fungi Armillaria.</title>
        <authorList>
            <person name="Sipos G."/>
            <person name="Prasanna A.N."/>
            <person name="Walter M.C."/>
            <person name="O'Connor E."/>
            <person name="Balint B."/>
            <person name="Krizsan K."/>
            <person name="Kiss B."/>
            <person name="Hess J."/>
            <person name="Varga T."/>
            <person name="Slot J."/>
            <person name="Riley R."/>
            <person name="Boka B."/>
            <person name="Rigling D."/>
            <person name="Barry K."/>
            <person name="Lee J."/>
            <person name="Mihaltcheva S."/>
            <person name="LaButti K."/>
            <person name="Lipzen A."/>
            <person name="Waldron R."/>
            <person name="Moloney N.M."/>
            <person name="Sperisen C."/>
            <person name="Kredics L."/>
            <person name="Vagvoelgyi C."/>
            <person name="Patrignani A."/>
            <person name="Fitzpatrick D."/>
            <person name="Nagy I."/>
            <person name="Doyle S."/>
            <person name="Anderson J.B."/>
            <person name="Grigoriev I.V."/>
            <person name="Gueldener U."/>
            <person name="Muensterkoetter M."/>
            <person name="Nagy L.G."/>
        </authorList>
    </citation>
    <scope>NUCLEOTIDE SEQUENCE [LARGE SCALE GENOMIC DNA]</scope>
    <source>
        <strain evidence="2">Ar21-2</strain>
    </source>
</reference>
<accession>A0A2H3DTG4</accession>
<organism evidence="1 2">
    <name type="scientific">Armillaria gallica</name>
    <name type="common">Bulbous honey fungus</name>
    <name type="synonym">Armillaria bulbosa</name>
    <dbReference type="NCBI Taxonomy" id="47427"/>
    <lineage>
        <taxon>Eukaryota</taxon>
        <taxon>Fungi</taxon>
        <taxon>Dikarya</taxon>
        <taxon>Basidiomycota</taxon>
        <taxon>Agaricomycotina</taxon>
        <taxon>Agaricomycetes</taxon>
        <taxon>Agaricomycetidae</taxon>
        <taxon>Agaricales</taxon>
        <taxon>Marasmiineae</taxon>
        <taxon>Physalacriaceae</taxon>
        <taxon>Armillaria</taxon>
    </lineage>
</organism>
<dbReference type="OrthoDB" id="10573850at2759"/>
<evidence type="ECO:0000313" key="2">
    <source>
        <dbReference type="Proteomes" id="UP000217790"/>
    </source>
</evidence>
<name>A0A2H3DTG4_ARMGA</name>
<sequence>MSRLPDPACALRHYIPFSRGPILTTYLVMNPPPVYIVVIKQPQDVKKILALPTIIAPTQRFQWRRGPLQFLLKTCELQTSVMQGFASRLNGTHPLLAYQSGVADVASKQDSIIYRSLFTTIDDFRVELGQTFPAGGMLEHLLSDPAKVTYYSLPNLLHREMDHRTEESSRLGFAMVHHLATVFSSQSTMLRFELPGDWQDLTNSKSIEGYALDRETFAKAYCTHEHADKRVTSLLLHNWPLHNVAFFYDSLPLLHTLIIRSIHCNSGNFVTIPYPFILPPTITTLVLENVSFQRHSLETMLAPGTQLKDLTLKGVINGHTPMSPETEAGSRQAWRDRWGIDNILQTEIRQCVPDTICRLLLHALHLHSLPGTRLTSRSGGINHQIYIDLAHFTRLVEQLFHLDAAIKRLKAYLQDGEHFPRRLSMRRLKELDLALSMNQFHLVPELFAKVAPTLTKLTFHFPDSISAAAAGEEPYYTHVPLWNLHELQHLTISAAPANLDFALWCAATWSGPRRTLTTSSFTLIVRIPGGVEGSLISALTASQLANVFQEFNDKESTAPHPALFCGTFHLKLYSPFPYLVSTADRDHCYAQICQLNGRNFPIHIKNPQIEVRTDDGY</sequence>
<dbReference type="SUPFAM" id="SSF52047">
    <property type="entry name" value="RNI-like"/>
    <property type="match status" value="1"/>
</dbReference>
<dbReference type="Proteomes" id="UP000217790">
    <property type="component" value="Unassembled WGS sequence"/>
</dbReference>
<protein>
    <submittedName>
        <fullName evidence="1">Uncharacterized protein</fullName>
    </submittedName>
</protein>
<dbReference type="InParanoid" id="A0A2H3DTG4"/>
<evidence type="ECO:0000313" key="1">
    <source>
        <dbReference type="EMBL" id="PBK98505.1"/>
    </source>
</evidence>
<dbReference type="OMA" id="THEHADK"/>
<proteinExistence type="predicted"/>
<dbReference type="EMBL" id="KZ293648">
    <property type="protein sequence ID" value="PBK98505.1"/>
    <property type="molecule type" value="Genomic_DNA"/>
</dbReference>
<gene>
    <name evidence="1" type="ORF">ARMGADRAFT_1075347</name>
</gene>
<dbReference type="AlphaFoldDB" id="A0A2H3DTG4"/>